<dbReference type="EMBL" id="AFYH01166871">
    <property type="status" value="NOT_ANNOTATED_CDS"/>
    <property type="molecule type" value="Genomic_DNA"/>
</dbReference>
<protein>
    <recommendedName>
        <fullName evidence="10">Solute carrier family 43 member 2</fullName>
    </recommendedName>
</protein>
<evidence type="ECO:0000256" key="3">
    <source>
        <dbReference type="ARBA" id="ARBA00022692"/>
    </source>
</evidence>
<comment type="subcellular location">
    <subcellularLocation>
        <location evidence="1">Cell membrane</location>
        <topology evidence="1">Multi-pass membrane protein</topology>
    </subcellularLocation>
</comment>
<dbReference type="EMBL" id="AFYH01166868">
    <property type="status" value="NOT_ANNOTATED_CDS"/>
    <property type="molecule type" value="Genomic_DNA"/>
</dbReference>
<evidence type="ECO:0000313" key="9">
    <source>
        <dbReference type="Proteomes" id="UP000008672"/>
    </source>
</evidence>
<evidence type="ECO:0000256" key="2">
    <source>
        <dbReference type="ARBA" id="ARBA00022475"/>
    </source>
</evidence>
<dbReference type="eggNOG" id="ENOG502QTQJ">
    <property type="taxonomic scope" value="Eukaryota"/>
</dbReference>
<evidence type="ECO:0000256" key="6">
    <source>
        <dbReference type="ARBA" id="ARBA00023180"/>
    </source>
</evidence>
<feature type="transmembrane region" description="Helical" evidence="7">
    <location>
        <begin position="205"/>
        <end position="227"/>
    </location>
</feature>
<keyword evidence="4 7" id="KW-1133">Transmembrane helix</keyword>
<dbReference type="Ensembl" id="ENSLACT00000011950.1">
    <property type="protein sequence ID" value="ENSLACP00000011859.1"/>
    <property type="gene ID" value="ENSLACG00000010436.1"/>
</dbReference>
<name>H3AQD8_LATCH</name>
<dbReference type="GO" id="GO:0015175">
    <property type="term" value="F:neutral L-amino acid transmembrane transporter activity"/>
    <property type="evidence" value="ECO:0007669"/>
    <property type="project" value="TreeGrafter"/>
</dbReference>
<dbReference type="PANTHER" id="PTHR20766:SF8">
    <property type="entry name" value="LARGE NEUTRAL AMINO ACIDS TRANSPORTER SMALL SUBUNIT 4-LIKE"/>
    <property type="match status" value="1"/>
</dbReference>
<reference evidence="9" key="1">
    <citation type="submission" date="2011-08" db="EMBL/GenBank/DDBJ databases">
        <title>The draft genome of Latimeria chalumnae.</title>
        <authorList>
            <person name="Di Palma F."/>
            <person name="Alfoldi J."/>
            <person name="Johnson J."/>
            <person name="Berlin A."/>
            <person name="Gnerre S."/>
            <person name="Jaffe D."/>
            <person name="MacCallum I."/>
            <person name="Young S."/>
            <person name="Walker B.J."/>
            <person name="Lander E."/>
            <person name="Lindblad-Toh K."/>
        </authorList>
    </citation>
    <scope>NUCLEOTIDE SEQUENCE [LARGE SCALE GENOMIC DNA]</scope>
    <source>
        <strain evidence="9">Wild caught</strain>
    </source>
</reference>
<evidence type="ECO:0000256" key="5">
    <source>
        <dbReference type="ARBA" id="ARBA00023136"/>
    </source>
</evidence>
<dbReference type="AlphaFoldDB" id="H3AQD8"/>
<reference evidence="8" key="2">
    <citation type="submission" date="2025-08" db="UniProtKB">
        <authorList>
            <consortium name="Ensembl"/>
        </authorList>
    </citation>
    <scope>IDENTIFICATION</scope>
</reference>
<dbReference type="EMBL" id="AFYH01166869">
    <property type="status" value="NOT_ANNOTATED_CDS"/>
    <property type="molecule type" value="Genomic_DNA"/>
</dbReference>
<dbReference type="HOGENOM" id="CLU_035676_0_0_1"/>
<dbReference type="EMBL" id="AFYH01166867">
    <property type="status" value="NOT_ANNOTATED_CDS"/>
    <property type="molecule type" value="Genomic_DNA"/>
</dbReference>
<dbReference type="EMBL" id="AFYH01166873">
    <property type="status" value="NOT_ANNOTATED_CDS"/>
    <property type="molecule type" value="Genomic_DNA"/>
</dbReference>
<feature type="transmembrane region" description="Helical" evidence="7">
    <location>
        <begin position="318"/>
        <end position="341"/>
    </location>
</feature>
<feature type="transmembrane region" description="Helical" evidence="7">
    <location>
        <begin position="515"/>
        <end position="535"/>
    </location>
</feature>
<proteinExistence type="predicted"/>
<keyword evidence="5 7" id="KW-0472">Membrane</keyword>
<dbReference type="SUPFAM" id="SSF103473">
    <property type="entry name" value="MFS general substrate transporter"/>
    <property type="match status" value="1"/>
</dbReference>
<sequence length="565" mass="63329">SQPRLSSCRRRWIISTTLIETLFFSGVVFGWHSLLPMLKSEGIYSLLCNQSENIPHCVMSETKMPLHTHTQEKNSWPTCEKQEAMLNLGFTMGSFCLGFTLLPLQVVMEMAHLRRIRMIGSFCFLVRCDAVIWGWGAGRGLSMFMLFALVCYGIGGACILFTSLLLPMLLGKINPLYGALVLGCYVASTVVFTVLRAIYTSGIPFIPVILVYGGISCLTFINCFFSWSVGTDTAGKENSYRLKHKDSYFLGYERNLNAKKFHFSILFCCQIKTVSTKGEACRGTQLAKEGHNLNIETQNLKILFYPSSIARHDLNQSLLSPVFILNLSIAMVTQVWTHFYMGSFHTWLQQLSKDKYKTVDMLSYVFGTLQMLSLLSAPAVSLLLGSNLETCSECPNAEMPKMPDPSQVPRGKYRIKQVGTLKNLILTFTLNSLLLTAFGVVSLIPHLELQVLGFLLYALVRGSMFICTCTLYEALFPANHFGALLGFHTLFSMGPSLLQHPLYLLITRDLQDNPFWIYVALLALSLVGFSIPLYLHRLQTKILERRQSPRHNTDVGGASSAHSRS</sequence>
<reference evidence="8" key="3">
    <citation type="submission" date="2025-09" db="UniProtKB">
        <authorList>
            <consortium name="Ensembl"/>
        </authorList>
    </citation>
    <scope>IDENTIFICATION</scope>
</reference>
<dbReference type="OMA" id="CLLGWNS"/>
<dbReference type="InterPro" id="IPR036259">
    <property type="entry name" value="MFS_trans_sf"/>
</dbReference>
<dbReference type="EMBL" id="AFYH01166875">
    <property type="status" value="NOT_ANNOTATED_CDS"/>
    <property type="molecule type" value="Genomic_DNA"/>
</dbReference>
<feature type="transmembrane region" description="Helical" evidence="7">
    <location>
        <begin position="116"/>
        <end position="135"/>
    </location>
</feature>
<dbReference type="EMBL" id="AFYH01166870">
    <property type="status" value="NOT_ANNOTATED_CDS"/>
    <property type="molecule type" value="Genomic_DNA"/>
</dbReference>
<dbReference type="EMBL" id="AFYH01166876">
    <property type="status" value="NOT_ANNOTATED_CDS"/>
    <property type="molecule type" value="Genomic_DNA"/>
</dbReference>
<feature type="transmembrane region" description="Helical" evidence="7">
    <location>
        <begin position="361"/>
        <end position="384"/>
    </location>
</feature>
<keyword evidence="2" id="KW-1003">Cell membrane</keyword>
<evidence type="ECO:0000256" key="1">
    <source>
        <dbReference type="ARBA" id="ARBA00004651"/>
    </source>
</evidence>
<evidence type="ECO:0000313" key="8">
    <source>
        <dbReference type="Ensembl" id="ENSLACP00000011859.1"/>
    </source>
</evidence>
<dbReference type="PANTHER" id="PTHR20766">
    <property type="entry name" value="LARGE NEUTRAL AMINO ACIDS TRANSPORTER SMALL SUBUNIT 4-LIKE ISOFORM X1"/>
    <property type="match status" value="1"/>
</dbReference>
<keyword evidence="3 7" id="KW-0812">Transmembrane</keyword>
<keyword evidence="6" id="KW-0325">Glycoprotein</keyword>
<organism evidence="8 9">
    <name type="scientific">Latimeria chalumnae</name>
    <name type="common">Coelacanth</name>
    <dbReference type="NCBI Taxonomy" id="7897"/>
    <lineage>
        <taxon>Eukaryota</taxon>
        <taxon>Metazoa</taxon>
        <taxon>Chordata</taxon>
        <taxon>Craniata</taxon>
        <taxon>Vertebrata</taxon>
        <taxon>Euteleostomi</taxon>
        <taxon>Coelacanthiformes</taxon>
        <taxon>Coelacanthidae</taxon>
        <taxon>Latimeria</taxon>
    </lineage>
</organism>
<evidence type="ECO:0000256" key="4">
    <source>
        <dbReference type="ARBA" id="ARBA00022989"/>
    </source>
</evidence>
<feature type="transmembrane region" description="Helical" evidence="7">
    <location>
        <begin position="451"/>
        <end position="472"/>
    </location>
</feature>
<dbReference type="GO" id="GO:0015179">
    <property type="term" value="F:L-amino acid transmembrane transporter activity"/>
    <property type="evidence" value="ECO:0007669"/>
    <property type="project" value="TreeGrafter"/>
</dbReference>
<feature type="transmembrane region" description="Helical" evidence="7">
    <location>
        <begin position="484"/>
        <end position="503"/>
    </location>
</feature>
<dbReference type="EMBL" id="AFYH01166874">
    <property type="status" value="NOT_ANNOTATED_CDS"/>
    <property type="molecule type" value="Genomic_DNA"/>
</dbReference>
<evidence type="ECO:0000256" key="7">
    <source>
        <dbReference type="SAM" id="Phobius"/>
    </source>
</evidence>
<dbReference type="EMBL" id="AFYH01166872">
    <property type="status" value="NOT_ANNOTATED_CDS"/>
    <property type="molecule type" value="Genomic_DNA"/>
</dbReference>
<feature type="transmembrane region" description="Helical" evidence="7">
    <location>
        <begin position="12"/>
        <end position="31"/>
    </location>
</feature>
<dbReference type="InParanoid" id="H3AQD8"/>
<accession>H3AQD8</accession>
<dbReference type="GeneTree" id="ENSGT00940000153576"/>
<evidence type="ECO:0008006" key="10">
    <source>
        <dbReference type="Google" id="ProtNLM"/>
    </source>
</evidence>
<feature type="transmembrane region" description="Helical" evidence="7">
    <location>
        <begin position="424"/>
        <end position="445"/>
    </location>
</feature>
<feature type="transmembrane region" description="Helical" evidence="7">
    <location>
        <begin position="176"/>
        <end position="199"/>
    </location>
</feature>
<dbReference type="GO" id="GO:0005886">
    <property type="term" value="C:plasma membrane"/>
    <property type="evidence" value="ECO:0007669"/>
    <property type="project" value="UniProtKB-SubCell"/>
</dbReference>
<dbReference type="Proteomes" id="UP000008672">
    <property type="component" value="Unassembled WGS sequence"/>
</dbReference>
<keyword evidence="9" id="KW-1185">Reference proteome</keyword>
<feature type="transmembrane region" description="Helical" evidence="7">
    <location>
        <begin position="84"/>
        <end position="104"/>
    </location>
</feature>
<feature type="transmembrane region" description="Helical" evidence="7">
    <location>
        <begin position="141"/>
        <end position="164"/>
    </location>
</feature>